<dbReference type="InterPro" id="IPR000504">
    <property type="entry name" value="RRM_dom"/>
</dbReference>
<organism evidence="6">
    <name type="scientific">Thrips palmi</name>
    <name type="common">Melon thrips</name>
    <dbReference type="NCBI Taxonomy" id="161013"/>
    <lineage>
        <taxon>Eukaryota</taxon>
        <taxon>Metazoa</taxon>
        <taxon>Ecdysozoa</taxon>
        <taxon>Arthropoda</taxon>
        <taxon>Hexapoda</taxon>
        <taxon>Insecta</taxon>
        <taxon>Pterygota</taxon>
        <taxon>Neoptera</taxon>
        <taxon>Paraneoptera</taxon>
        <taxon>Thysanoptera</taxon>
        <taxon>Terebrantia</taxon>
        <taxon>Thripoidea</taxon>
        <taxon>Thripidae</taxon>
        <taxon>Thrips</taxon>
    </lineage>
</organism>
<feature type="domain" description="RRM" evidence="4">
    <location>
        <begin position="395"/>
        <end position="468"/>
    </location>
</feature>
<dbReference type="GeneID" id="117640700"/>
<evidence type="ECO:0000256" key="3">
    <source>
        <dbReference type="SAM" id="MobiDB-lite"/>
    </source>
</evidence>
<dbReference type="RefSeq" id="XP_034233405.1">
    <property type="nucleotide sequence ID" value="XM_034377514.1"/>
</dbReference>
<feature type="compositionally biased region" description="Low complexity" evidence="3">
    <location>
        <begin position="512"/>
        <end position="521"/>
    </location>
</feature>
<dbReference type="Pfam" id="PF00076">
    <property type="entry name" value="RRM_1"/>
    <property type="match status" value="2"/>
</dbReference>
<evidence type="ECO:0000256" key="2">
    <source>
        <dbReference type="PROSITE-ProRule" id="PRU00176"/>
    </source>
</evidence>
<dbReference type="PROSITE" id="PS50102">
    <property type="entry name" value="RRM"/>
    <property type="match status" value="3"/>
</dbReference>
<evidence type="ECO:0000313" key="7">
    <source>
        <dbReference type="RefSeq" id="XP_034233405.1"/>
    </source>
</evidence>
<gene>
    <name evidence="6 7" type="primary">LOC117640700</name>
</gene>
<evidence type="ECO:0000313" key="5">
    <source>
        <dbReference type="Proteomes" id="UP000515158"/>
    </source>
</evidence>
<feature type="compositionally biased region" description="Acidic residues" evidence="3">
    <location>
        <begin position="527"/>
        <end position="541"/>
    </location>
</feature>
<accession>A0A6P8ZID3</accession>
<dbReference type="InterPro" id="IPR012677">
    <property type="entry name" value="Nucleotide-bd_a/b_plait_sf"/>
</dbReference>
<sequence length="593" mass="65869">MDRRSWGYGGGGGGGGGNYRSDYGNNYRADYNDYGNSYGGGHGGYNAYNNSYNNSYNSYNNADHFAPPPNRGYGARDAYGAYPPNGRFFPPSGPPGRMGGPAAPQRQAVRGRVDWKKRRRDNNASRETKSAAFLERKKRTLFLRNCPEKPEETLKEELKTLFAECGKVEQVTINKQELSCLPGTEKKVSLEVRLVMGTEEEAKKGLEKHGTVIEDRHLVVSRQESDFDSWKTTVVCCLNISLDVDDEDLWRFFEECGKIKNVKRVNATSGDGRLYGQVHFENEEEAQKALALDGNELKGKPVKLRMWASLKDRPGLGVVVLNLPFGITRKDALEFMDGCGDISNLKIDSAETTNRRAVFVFWDADGVEKALERDRQEMNKQEVRVLRWDGQRLINPVFLADLPPAILEVDLWKVFQVCGVIEHVHKEMKKNNIKAYIEFQDASSVLKAASLDGILIKGTAVKVMTDKDEWDNYPPAPAPASQGAQNGQAEQSNAAAAAPKENEESKEGDAGEGANDGAGAAAKEETHTEEEEEEDAQDNECQEGMKEEASEVSDDIKQESEEVAEVQEGRNTRKRRAAAATPLKTPPKTRRGR</sequence>
<dbReference type="AlphaFoldDB" id="A0A6P8ZID3"/>
<dbReference type="RefSeq" id="XP_034233404.1">
    <property type="nucleotide sequence ID" value="XM_034377513.1"/>
</dbReference>
<name>A0A6P8ZID3_THRPL</name>
<dbReference type="InterPro" id="IPR035979">
    <property type="entry name" value="RBD_domain_sf"/>
</dbReference>
<feature type="domain" description="RRM" evidence="4">
    <location>
        <begin position="139"/>
        <end position="225"/>
    </location>
</feature>
<dbReference type="SUPFAM" id="SSF54928">
    <property type="entry name" value="RNA-binding domain, RBD"/>
    <property type="match status" value="3"/>
</dbReference>
<feature type="region of interest" description="Disordered" evidence="3">
    <location>
        <begin position="1"/>
        <end position="26"/>
    </location>
</feature>
<dbReference type="SMART" id="SM00360">
    <property type="entry name" value="RRM"/>
    <property type="match status" value="4"/>
</dbReference>
<keyword evidence="1 2" id="KW-0694">RNA-binding</keyword>
<protein>
    <submittedName>
        <fullName evidence="6 7">Uncharacterized protein LOC117640700</fullName>
    </submittedName>
</protein>
<evidence type="ECO:0000256" key="1">
    <source>
        <dbReference type="ARBA" id="ARBA00022884"/>
    </source>
</evidence>
<proteinExistence type="predicted"/>
<dbReference type="Gene3D" id="3.30.70.330">
    <property type="match status" value="4"/>
</dbReference>
<feature type="compositionally biased region" description="Basic and acidic residues" evidence="3">
    <location>
        <begin position="500"/>
        <end position="509"/>
    </location>
</feature>
<feature type="compositionally biased region" description="Low complexity" evidence="3">
    <location>
        <begin position="479"/>
        <end position="499"/>
    </location>
</feature>
<dbReference type="PANTHER" id="PTHR32343">
    <property type="entry name" value="SERINE/ARGININE-RICH SPLICING FACTOR"/>
    <property type="match status" value="1"/>
</dbReference>
<feature type="region of interest" description="Disordered" evidence="3">
    <location>
        <begin position="90"/>
        <end position="130"/>
    </location>
</feature>
<dbReference type="OrthoDB" id="7763451at2759"/>
<evidence type="ECO:0000313" key="6">
    <source>
        <dbReference type="RefSeq" id="XP_034233404.1"/>
    </source>
</evidence>
<keyword evidence="5" id="KW-1185">Reference proteome</keyword>
<feature type="compositionally biased region" description="Basic and acidic residues" evidence="3">
    <location>
        <begin position="543"/>
        <end position="560"/>
    </location>
</feature>
<feature type="compositionally biased region" description="Gly residues" evidence="3">
    <location>
        <begin position="7"/>
        <end position="18"/>
    </location>
</feature>
<dbReference type="KEGG" id="tpal:117640700"/>
<dbReference type="CDD" id="cd00590">
    <property type="entry name" value="RRM_SF"/>
    <property type="match status" value="2"/>
</dbReference>
<dbReference type="Proteomes" id="UP000515158">
    <property type="component" value="Unplaced"/>
</dbReference>
<evidence type="ECO:0000259" key="4">
    <source>
        <dbReference type="PROSITE" id="PS50102"/>
    </source>
</evidence>
<feature type="region of interest" description="Disordered" evidence="3">
    <location>
        <begin position="468"/>
        <end position="593"/>
    </location>
</feature>
<feature type="domain" description="RRM" evidence="4">
    <location>
        <begin position="231"/>
        <end position="309"/>
    </location>
</feature>
<reference evidence="6 7" key="1">
    <citation type="submission" date="2025-04" db="UniProtKB">
        <authorList>
            <consortium name="RefSeq"/>
        </authorList>
    </citation>
    <scope>IDENTIFICATION</scope>
    <source>
        <tissue evidence="6 7">Total insect</tissue>
    </source>
</reference>
<dbReference type="GO" id="GO:0003723">
    <property type="term" value="F:RNA binding"/>
    <property type="evidence" value="ECO:0007669"/>
    <property type="project" value="UniProtKB-UniRule"/>
</dbReference>